<gene>
    <name evidence="1" type="ORF">A1O7_01935</name>
</gene>
<evidence type="ECO:0000313" key="2">
    <source>
        <dbReference type="Proteomes" id="UP000019473"/>
    </source>
</evidence>
<dbReference type="AlphaFoldDB" id="W9W088"/>
<sequence>MGHIREMHRKSVTGTDAEFGTTNRANVWVGASVGLVNKLENAADIVEEVRTGVTQVLKSSTARL</sequence>
<dbReference type="Proteomes" id="UP000019473">
    <property type="component" value="Unassembled WGS sequence"/>
</dbReference>
<dbReference type="HOGENOM" id="CLU_2867499_0_0_1"/>
<keyword evidence="2" id="KW-1185">Reference proteome</keyword>
<accession>W9W088</accession>
<dbReference type="InterPro" id="IPR013785">
    <property type="entry name" value="Aldolase_TIM"/>
</dbReference>
<dbReference type="RefSeq" id="XP_007754161.1">
    <property type="nucleotide sequence ID" value="XM_007755971.1"/>
</dbReference>
<evidence type="ECO:0000313" key="1">
    <source>
        <dbReference type="EMBL" id="EXJ61507.1"/>
    </source>
</evidence>
<dbReference type="GeneID" id="19176546"/>
<dbReference type="STRING" id="1182544.W9W088"/>
<protein>
    <submittedName>
        <fullName evidence="1">Uncharacterized protein</fullName>
    </submittedName>
</protein>
<organism evidence="1 2">
    <name type="scientific">Cladophialophora yegresii CBS 114405</name>
    <dbReference type="NCBI Taxonomy" id="1182544"/>
    <lineage>
        <taxon>Eukaryota</taxon>
        <taxon>Fungi</taxon>
        <taxon>Dikarya</taxon>
        <taxon>Ascomycota</taxon>
        <taxon>Pezizomycotina</taxon>
        <taxon>Eurotiomycetes</taxon>
        <taxon>Chaetothyriomycetidae</taxon>
        <taxon>Chaetothyriales</taxon>
        <taxon>Herpotrichiellaceae</taxon>
        <taxon>Cladophialophora</taxon>
    </lineage>
</organism>
<dbReference type="EMBL" id="AMGW01000002">
    <property type="protein sequence ID" value="EXJ61507.1"/>
    <property type="molecule type" value="Genomic_DNA"/>
</dbReference>
<reference evidence="1 2" key="1">
    <citation type="submission" date="2013-03" db="EMBL/GenBank/DDBJ databases">
        <title>The Genome Sequence of Cladophialophora yegresii CBS 114405.</title>
        <authorList>
            <consortium name="The Broad Institute Genomics Platform"/>
            <person name="Cuomo C."/>
            <person name="de Hoog S."/>
            <person name="Gorbushina A."/>
            <person name="Walker B."/>
            <person name="Young S.K."/>
            <person name="Zeng Q."/>
            <person name="Gargeya S."/>
            <person name="Fitzgerald M."/>
            <person name="Haas B."/>
            <person name="Abouelleil A."/>
            <person name="Allen A.W."/>
            <person name="Alvarado L."/>
            <person name="Arachchi H.M."/>
            <person name="Berlin A.M."/>
            <person name="Chapman S.B."/>
            <person name="Gainer-Dewar J."/>
            <person name="Goldberg J."/>
            <person name="Griggs A."/>
            <person name="Gujja S."/>
            <person name="Hansen M."/>
            <person name="Howarth C."/>
            <person name="Imamovic A."/>
            <person name="Ireland A."/>
            <person name="Larimer J."/>
            <person name="McCowan C."/>
            <person name="Murphy C."/>
            <person name="Pearson M."/>
            <person name="Poon T.W."/>
            <person name="Priest M."/>
            <person name="Roberts A."/>
            <person name="Saif S."/>
            <person name="Shea T."/>
            <person name="Sisk P."/>
            <person name="Sykes S."/>
            <person name="Wortman J."/>
            <person name="Nusbaum C."/>
            <person name="Birren B."/>
        </authorList>
    </citation>
    <scope>NUCLEOTIDE SEQUENCE [LARGE SCALE GENOMIC DNA]</scope>
    <source>
        <strain evidence="1 2">CBS 114405</strain>
    </source>
</reference>
<comment type="caution">
    <text evidence="1">The sequence shown here is derived from an EMBL/GenBank/DDBJ whole genome shotgun (WGS) entry which is preliminary data.</text>
</comment>
<name>W9W088_9EURO</name>
<dbReference type="Gene3D" id="3.20.20.70">
    <property type="entry name" value="Aldolase class I"/>
    <property type="match status" value="1"/>
</dbReference>
<dbReference type="VEuPathDB" id="FungiDB:A1O7_01935"/>
<proteinExistence type="predicted"/>
<dbReference type="OrthoDB" id="2349068at2759"/>